<proteinExistence type="predicted"/>
<dbReference type="AlphaFoldDB" id="A0A3B7R8Q2"/>
<dbReference type="OrthoDB" id="1271679at2"/>
<dbReference type="EMBL" id="CP032317">
    <property type="protein sequence ID" value="AYA37511.1"/>
    <property type="molecule type" value="Genomic_DNA"/>
</dbReference>
<accession>A0A3B7R8Q2</accession>
<protein>
    <submittedName>
        <fullName evidence="1">Uncharacterized protein</fullName>
    </submittedName>
</protein>
<reference evidence="1 2" key="1">
    <citation type="submission" date="2018-09" db="EMBL/GenBank/DDBJ databases">
        <title>Hymenobacter medium sp. nov., isolated from R2A medium.</title>
        <authorList>
            <person name="Yingchao G."/>
        </authorList>
    </citation>
    <scope>NUCLEOTIDE SEQUENCE [LARGE SCALE GENOMIC DNA]</scope>
    <source>
        <strain evidence="2">sh-6</strain>
    </source>
</reference>
<dbReference type="KEGG" id="hyh:D3Y59_10920"/>
<evidence type="ECO:0000313" key="1">
    <source>
        <dbReference type="EMBL" id="AYA37511.1"/>
    </source>
</evidence>
<name>A0A3B7R8Q2_9BACT</name>
<evidence type="ECO:0000313" key="2">
    <source>
        <dbReference type="Proteomes" id="UP000262802"/>
    </source>
</evidence>
<organism evidence="1 2">
    <name type="scientific">Hymenobacter oligotrophus</name>
    <dbReference type="NCBI Taxonomy" id="2319843"/>
    <lineage>
        <taxon>Bacteria</taxon>
        <taxon>Pseudomonadati</taxon>
        <taxon>Bacteroidota</taxon>
        <taxon>Cytophagia</taxon>
        <taxon>Cytophagales</taxon>
        <taxon>Hymenobacteraceae</taxon>
        <taxon>Hymenobacter</taxon>
    </lineage>
</organism>
<sequence length="151" mass="17197">MLFKEANRLRIMPDTYSFDEAVAALRPAIGADLGSTPAATPDDILHRALRPILKLHNQRLLHLVADYARDYRLPLGTAAPADCERLLDELLRRNARLQHTLTGMVTSLFTTAEYAFYRRHRPEINRRLLELTRQRVLSQAAAVVQLVTEPE</sequence>
<keyword evidence="2" id="KW-1185">Reference proteome</keyword>
<dbReference type="Proteomes" id="UP000262802">
    <property type="component" value="Chromosome"/>
</dbReference>
<gene>
    <name evidence="1" type="ORF">D3Y59_10920</name>
</gene>